<accession>A0A1V9DF04</accession>
<keyword evidence="2" id="KW-1185">Reference proteome</keyword>
<dbReference type="RefSeq" id="WP_081140277.1">
    <property type="nucleotide sequence ID" value="NZ_MWUE01000022.1"/>
</dbReference>
<proteinExistence type="predicted"/>
<gene>
    <name evidence="1" type="ORF">B2J69_14305</name>
</gene>
<organism evidence="1 2">
    <name type="scientific">Pantoea latae</name>
    <dbReference type="NCBI Taxonomy" id="1964541"/>
    <lineage>
        <taxon>Bacteria</taxon>
        <taxon>Pseudomonadati</taxon>
        <taxon>Pseudomonadota</taxon>
        <taxon>Gammaproteobacteria</taxon>
        <taxon>Enterobacterales</taxon>
        <taxon>Erwiniaceae</taxon>
        <taxon>Pantoea</taxon>
    </lineage>
</organism>
<sequence length="113" mass="12610">MAIDTFTWCARTEASEQLNVSTIQAQFGDGYKQIAGKGINEASESWSLACNGRLAAMASVRAFLKSHVTTSFWWTNPWGEKKLYRVKSDSINPKFVNGDFAEISFTFEQAFAP</sequence>
<dbReference type="AlphaFoldDB" id="A0A1V9DF04"/>
<protein>
    <submittedName>
        <fullName evidence="1">Phage tail protein</fullName>
    </submittedName>
</protein>
<reference evidence="1 2" key="1">
    <citation type="submission" date="2017-02" db="EMBL/GenBank/DDBJ databases">
        <title>Whole genome shotgun sequence of Pantoea agglomerans strain AS1 isolated from a cycad, Zamia floridana in Central Florida, USA.</title>
        <authorList>
            <person name="Lata P."/>
            <person name="Govindarajan S."/>
            <person name="Qi F."/>
            <person name="Li J.-L."/>
            <person name="Maurya S.K."/>
            <person name="Sahoo M.K."/>
        </authorList>
    </citation>
    <scope>NUCLEOTIDE SEQUENCE [LARGE SCALE GENOMIC DNA]</scope>
    <source>
        <strain evidence="1 2">AS1</strain>
    </source>
</reference>
<dbReference type="OrthoDB" id="8607203at2"/>
<dbReference type="Pfam" id="PF05939">
    <property type="entry name" value="Phage_min_tail"/>
    <property type="match status" value="1"/>
</dbReference>
<dbReference type="EMBL" id="MWUE01000022">
    <property type="protein sequence ID" value="OQP32439.1"/>
    <property type="molecule type" value="Genomic_DNA"/>
</dbReference>
<dbReference type="Proteomes" id="UP000192769">
    <property type="component" value="Unassembled WGS sequence"/>
</dbReference>
<evidence type="ECO:0000313" key="2">
    <source>
        <dbReference type="Proteomes" id="UP000192769"/>
    </source>
</evidence>
<name>A0A1V9DF04_9GAMM</name>
<dbReference type="InterPro" id="IPR010265">
    <property type="entry name" value="Phage_lambda_TipM"/>
</dbReference>
<evidence type="ECO:0000313" key="1">
    <source>
        <dbReference type="EMBL" id="OQP32439.1"/>
    </source>
</evidence>
<comment type="caution">
    <text evidence="1">The sequence shown here is derived from an EMBL/GenBank/DDBJ whole genome shotgun (WGS) entry which is preliminary data.</text>
</comment>